<dbReference type="EMBL" id="LN829119">
    <property type="protein sequence ID" value="CPR22284.1"/>
    <property type="molecule type" value="Genomic_DNA"/>
</dbReference>
<dbReference type="KEGG" id="fil:BN1229_v1_3725"/>
<name>A0A0D6JJW7_9HYPH</name>
<organism evidence="1 2">
    <name type="scientific">Candidatus Filomicrobium marinum</name>
    <dbReference type="NCBI Taxonomy" id="1608628"/>
    <lineage>
        <taxon>Bacteria</taxon>
        <taxon>Pseudomonadati</taxon>
        <taxon>Pseudomonadota</taxon>
        <taxon>Alphaproteobacteria</taxon>
        <taxon>Hyphomicrobiales</taxon>
        <taxon>Hyphomicrobiaceae</taxon>
        <taxon>Filomicrobium</taxon>
    </lineage>
</organism>
<keyword evidence="2" id="KW-1185">Reference proteome</keyword>
<accession>A0A0D6JJW7</accession>
<gene>
    <name evidence="1" type="ORF">YBN1229_v1_3717</name>
</gene>
<dbReference type="AlphaFoldDB" id="A0A0D6JJW7"/>
<proteinExistence type="predicted"/>
<dbReference type="RefSeq" id="WP_046479383.1">
    <property type="nucleotide sequence ID" value="NZ_LN829118.1"/>
</dbReference>
<reference evidence="2" key="1">
    <citation type="submission" date="2015-02" db="EMBL/GenBank/DDBJ databases">
        <authorList>
            <person name="Chooi Y.-H."/>
        </authorList>
    </citation>
    <scope>NUCLEOTIDE SEQUENCE [LARGE SCALE GENOMIC DNA]</scope>
    <source>
        <strain evidence="2">strain Y</strain>
    </source>
</reference>
<sequence length="187" mass="20734">MPHVSFAIDTILKDLNDLENEINRELSKESETGLPQIMAENGYAKQLGDIRERISLLLEKVKSRLSNLLRLRDVRGSGSLSEMGLDKEIPEALSELSQLYAVSERLQSLIATISLNLDSTTKSLTQTVTAHALNWIQLITSWIKRISTQLWNLLCSLLTPQEWKLAGSLSSGPFGLANASIEITFGP</sequence>
<evidence type="ECO:0000313" key="2">
    <source>
        <dbReference type="Proteomes" id="UP000033187"/>
    </source>
</evidence>
<protein>
    <submittedName>
        <fullName evidence="1">Uncharacterized protein</fullName>
    </submittedName>
</protein>
<evidence type="ECO:0000313" key="1">
    <source>
        <dbReference type="EMBL" id="CPR22284.1"/>
    </source>
</evidence>
<dbReference type="Proteomes" id="UP000033187">
    <property type="component" value="Chromosome 1"/>
</dbReference>
<dbReference type="KEGG" id="fiy:BN1229_v1_3717"/>